<evidence type="ECO:0000313" key="2">
    <source>
        <dbReference type="Proteomes" id="UP001515480"/>
    </source>
</evidence>
<name>A0AB34IPI2_PRYPA</name>
<comment type="caution">
    <text evidence="1">The sequence shown here is derived from an EMBL/GenBank/DDBJ whole genome shotgun (WGS) entry which is preliminary data.</text>
</comment>
<sequence length="110" mass="11519">MAAARDVRPRRIGGGRSGEYAARRRVRGTVGEYAAEWSDAASHSVFDGLHAGSARVGVAICKHTEGVLASGVGGIERFLTHDCHGACAFDRALAADILTFHAGRLARATS</sequence>
<keyword evidence="2" id="KW-1185">Reference proteome</keyword>
<dbReference type="Proteomes" id="UP001515480">
    <property type="component" value="Unassembled WGS sequence"/>
</dbReference>
<proteinExistence type="predicted"/>
<accession>A0AB34IPI2</accession>
<gene>
    <name evidence="1" type="ORF">AB1Y20_011102</name>
</gene>
<protein>
    <submittedName>
        <fullName evidence="1">Uncharacterized protein</fullName>
    </submittedName>
</protein>
<dbReference type="EMBL" id="JBGBPQ010000022">
    <property type="protein sequence ID" value="KAL1503033.1"/>
    <property type="molecule type" value="Genomic_DNA"/>
</dbReference>
<dbReference type="AlphaFoldDB" id="A0AB34IPI2"/>
<evidence type="ECO:0000313" key="1">
    <source>
        <dbReference type="EMBL" id="KAL1503033.1"/>
    </source>
</evidence>
<organism evidence="1 2">
    <name type="scientific">Prymnesium parvum</name>
    <name type="common">Toxic golden alga</name>
    <dbReference type="NCBI Taxonomy" id="97485"/>
    <lineage>
        <taxon>Eukaryota</taxon>
        <taxon>Haptista</taxon>
        <taxon>Haptophyta</taxon>
        <taxon>Prymnesiophyceae</taxon>
        <taxon>Prymnesiales</taxon>
        <taxon>Prymnesiaceae</taxon>
        <taxon>Prymnesium</taxon>
    </lineage>
</organism>
<reference evidence="1 2" key="1">
    <citation type="journal article" date="2024" name="Science">
        <title>Giant polyketide synthase enzymes in the biosynthesis of giant marine polyether toxins.</title>
        <authorList>
            <person name="Fallon T.R."/>
            <person name="Shende V.V."/>
            <person name="Wierzbicki I.H."/>
            <person name="Pendleton A.L."/>
            <person name="Watervoot N.F."/>
            <person name="Auber R.P."/>
            <person name="Gonzalez D.J."/>
            <person name="Wisecaver J.H."/>
            <person name="Moore B.S."/>
        </authorList>
    </citation>
    <scope>NUCLEOTIDE SEQUENCE [LARGE SCALE GENOMIC DNA]</scope>
    <source>
        <strain evidence="1 2">12B1</strain>
    </source>
</reference>